<evidence type="ECO:0000256" key="2">
    <source>
        <dbReference type="ARBA" id="ARBA00022475"/>
    </source>
</evidence>
<evidence type="ECO:0000256" key="7">
    <source>
        <dbReference type="SAM" id="Phobius"/>
    </source>
</evidence>
<protein>
    <submittedName>
        <fullName evidence="10">ABC transporter permease</fullName>
    </submittedName>
</protein>
<dbReference type="InterPro" id="IPR003838">
    <property type="entry name" value="ABC3_permease_C"/>
</dbReference>
<dbReference type="Pfam" id="PF12704">
    <property type="entry name" value="MacB_PCD"/>
    <property type="match status" value="1"/>
</dbReference>
<name>A0ABP8MTQ2_9BACT</name>
<sequence>MRNQLSKVINISFVQAFQELRANKLRSTLSLTGITIGIFCIIAVFTVLDSLKKQIKDEVATLGNDVLYVGRWPWMDEGGEYKWWEFWRRPSMTMNELHAVQANVPEAGVVALQLSINGKSVRYNDNDLTGVTACAVTAGFERLQNIDVADGRYLSASEVEGGVPVAVIGQEVYDRLFSPGVSPIDKKIGYLGKLYSVVGRLRKTGRNAAGFDFDDCIIIPYGSVMSAIDVRSFNYDPSLMIKAKPGAPLDEMKYNVQGALRAARKIKPGQPDDFAINQLSQVTERMNMMFGTINAIGGVIGGISLIVGAFGIANIMFVTVKERTKYIGLKKAIGARSLFILIEFLIEAISLSVIGGTIGILLVWIIASLVNLSSDELHLGLSAQNIFIGIFTSAFVGVVAGFIPAYKASKLDPVVAIRSV</sequence>
<accession>A0ABP8MTQ2</accession>
<evidence type="ECO:0000259" key="8">
    <source>
        <dbReference type="Pfam" id="PF02687"/>
    </source>
</evidence>
<evidence type="ECO:0000256" key="4">
    <source>
        <dbReference type="ARBA" id="ARBA00022989"/>
    </source>
</evidence>
<proteinExistence type="inferred from homology"/>
<evidence type="ECO:0000256" key="6">
    <source>
        <dbReference type="ARBA" id="ARBA00038076"/>
    </source>
</evidence>
<feature type="transmembrane region" description="Helical" evidence="7">
    <location>
        <begin position="295"/>
        <end position="317"/>
    </location>
</feature>
<evidence type="ECO:0000259" key="9">
    <source>
        <dbReference type="Pfam" id="PF12704"/>
    </source>
</evidence>
<dbReference type="RefSeq" id="WP_344826381.1">
    <property type="nucleotide sequence ID" value="NZ_BAABEZ010000022.1"/>
</dbReference>
<evidence type="ECO:0000256" key="1">
    <source>
        <dbReference type="ARBA" id="ARBA00004651"/>
    </source>
</evidence>
<dbReference type="PANTHER" id="PTHR30572">
    <property type="entry name" value="MEMBRANE COMPONENT OF TRANSPORTER-RELATED"/>
    <property type="match status" value="1"/>
</dbReference>
<dbReference type="InterPro" id="IPR025857">
    <property type="entry name" value="MacB_PCD"/>
</dbReference>
<keyword evidence="3 7" id="KW-0812">Transmembrane</keyword>
<organism evidence="10 11">
    <name type="scientific">Rurimicrobium arvi</name>
    <dbReference type="NCBI Taxonomy" id="2049916"/>
    <lineage>
        <taxon>Bacteria</taxon>
        <taxon>Pseudomonadati</taxon>
        <taxon>Bacteroidota</taxon>
        <taxon>Chitinophagia</taxon>
        <taxon>Chitinophagales</taxon>
        <taxon>Chitinophagaceae</taxon>
        <taxon>Rurimicrobium</taxon>
    </lineage>
</organism>
<keyword evidence="11" id="KW-1185">Reference proteome</keyword>
<keyword evidence="4 7" id="KW-1133">Transmembrane helix</keyword>
<evidence type="ECO:0000256" key="5">
    <source>
        <dbReference type="ARBA" id="ARBA00023136"/>
    </source>
</evidence>
<keyword evidence="5 7" id="KW-0472">Membrane</keyword>
<evidence type="ECO:0000313" key="10">
    <source>
        <dbReference type="EMBL" id="GAA4455908.1"/>
    </source>
</evidence>
<reference evidence="11" key="1">
    <citation type="journal article" date="2019" name="Int. J. Syst. Evol. Microbiol.">
        <title>The Global Catalogue of Microorganisms (GCM) 10K type strain sequencing project: providing services to taxonomists for standard genome sequencing and annotation.</title>
        <authorList>
            <consortium name="The Broad Institute Genomics Platform"/>
            <consortium name="The Broad Institute Genome Sequencing Center for Infectious Disease"/>
            <person name="Wu L."/>
            <person name="Ma J."/>
        </authorList>
    </citation>
    <scope>NUCLEOTIDE SEQUENCE [LARGE SCALE GENOMIC DNA]</scope>
    <source>
        <strain evidence="11">JCM 31921</strain>
    </source>
</reference>
<dbReference type="PANTHER" id="PTHR30572:SF4">
    <property type="entry name" value="ABC TRANSPORTER PERMEASE YTRF"/>
    <property type="match status" value="1"/>
</dbReference>
<dbReference type="Proteomes" id="UP001501410">
    <property type="component" value="Unassembled WGS sequence"/>
</dbReference>
<keyword evidence="2" id="KW-1003">Cell membrane</keyword>
<dbReference type="EMBL" id="BAABEZ010000022">
    <property type="protein sequence ID" value="GAA4455908.1"/>
    <property type="molecule type" value="Genomic_DNA"/>
</dbReference>
<evidence type="ECO:0000313" key="11">
    <source>
        <dbReference type="Proteomes" id="UP001501410"/>
    </source>
</evidence>
<feature type="domain" description="ABC3 transporter permease C-terminal" evidence="8">
    <location>
        <begin position="299"/>
        <end position="413"/>
    </location>
</feature>
<comment type="caution">
    <text evidence="10">The sequence shown here is derived from an EMBL/GenBank/DDBJ whole genome shotgun (WGS) entry which is preliminary data.</text>
</comment>
<feature type="domain" description="MacB-like periplasmic core" evidence="9">
    <location>
        <begin position="27"/>
        <end position="253"/>
    </location>
</feature>
<feature type="transmembrane region" description="Helical" evidence="7">
    <location>
        <begin position="338"/>
        <end position="366"/>
    </location>
</feature>
<dbReference type="Pfam" id="PF02687">
    <property type="entry name" value="FtsX"/>
    <property type="match status" value="1"/>
</dbReference>
<gene>
    <name evidence="10" type="ORF">GCM10023092_20370</name>
</gene>
<feature type="transmembrane region" description="Helical" evidence="7">
    <location>
        <begin position="28"/>
        <end position="48"/>
    </location>
</feature>
<comment type="subcellular location">
    <subcellularLocation>
        <location evidence="1">Cell membrane</location>
        <topology evidence="1">Multi-pass membrane protein</topology>
    </subcellularLocation>
</comment>
<feature type="transmembrane region" description="Helical" evidence="7">
    <location>
        <begin position="386"/>
        <end position="406"/>
    </location>
</feature>
<dbReference type="InterPro" id="IPR050250">
    <property type="entry name" value="Macrolide_Exporter_MacB"/>
</dbReference>
<comment type="similarity">
    <text evidence="6">Belongs to the ABC-4 integral membrane protein family.</text>
</comment>
<evidence type="ECO:0000256" key="3">
    <source>
        <dbReference type="ARBA" id="ARBA00022692"/>
    </source>
</evidence>